<keyword evidence="3" id="KW-1185">Reference proteome</keyword>
<sequence>MNIAPWQTPAYQHHAQFLWQSFHDWTGRWLIPDLADSWPRLSPLDQATALFEYPQPILSHGGQPDPIFNYGNQASLKLWEISWDELVQMPSHLSAEPPAQSERANLLRQAAAQGVIEHYRGIRISRTGQRFEIINATIWTVLDSHNQNIGQAATFNQWEYLEEK</sequence>
<dbReference type="InterPro" id="IPR013978">
    <property type="entry name" value="MEKHLA"/>
</dbReference>
<evidence type="ECO:0000313" key="3">
    <source>
        <dbReference type="Proteomes" id="UP001268256"/>
    </source>
</evidence>
<evidence type="ECO:0000313" key="2">
    <source>
        <dbReference type="EMBL" id="MDS3861814.1"/>
    </source>
</evidence>
<dbReference type="Proteomes" id="UP001268256">
    <property type="component" value="Unassembled WGS sequence"/>
</dbReference>
<protein>
    <submittedName>
        <fullName evidence="2">MEKHLA domain-containing protein</fullName>
    </submittedName>
</protein>
<feature type="domain" description="MEKHLA" evidence="1">
    <location>
        <begin position="13"/>
        <end position="159"/>
    </location>
</feature>
<organism evidence="2 3">
    <name type="scientific">Pseudocalidococcus azoricus BACA0444</name>
    <dbReference type="NCBI Taxonomy" id="2918990"/>
    <lineage>
        <taxon>Bacteria</taxon>
        <taxon>Bacillati</taxon>
        <taxon>Cyanobacteriota</taxon>
        <taxon>Cyanophyceae</taxon>
        <taxon>Acaryochloridales</taxon>
        <taxon>Thermosynechococcaceae</taxon>
        <taxon>Pseudocalidococcus</taxon>
        <taxon>Pseudocalidococcus azoricus</taxon>
    </lineage>
</organism>
<dbReference type="Pfam" id="PF08670">
    <property type="entry name" value="MEKHLA"/>
    <property type="match status" value="1"/>
</dbReference>
<dbReference type="InterPro" id="IPR035965">
    <property type="entry name" value="PAS-like_dom_sf"/>
</dbReference>
<dbReference type="EMBL" id="JAVMIP010000017">
    <property type="protein sequence ID" value="MDS3861814.1"/>
    <property type="molecule type" value="Genomic_DNA"/>
</dbReference>
<accession>A0AAE4FT26</accession>
<reference evidence="3" key="1">
    <citation type="submission" date="2023-07" db="EMBL/GenBank/DDBJ databases">
        <authorList>
            <person name="Luz R."/>
            <person name="Cordeiro R."/>
            <person name="Fonseca A."/>
            <person name="Goncalves V."/>
        </authorList>
    </citation>
    <scope>NUCLEOTIDE SEQUENCE [LARGE SCALE GENOMIC DNA]</scope>
    <source>
        <strain evidence="3">BACA0444</strain>
    </source>
</reference>
<comment type="caution">
    <text evidence="2">The sequence shown here is derived from an EMBL/GenBank/DDBJ whole genome shotgun (WGS) entry which is preliminary data.</text>
</comment>
<dbReference type="AlphaFoldDB" id="A0AAE4FT26"/>
<dbReference type="RefSeq" id="WP_322879041.1">
    <property type="nucleotide sequence ID" value="NZ_JAVMIP010000017.1"/>
</dbReference>
<name>A0AAE4FT26_9CYAN</name>
<dbReference type="SUPFAM" id="SSF55785">
    <property type="entry name" value="PYP-like sensor domain (PAS domain)"/>
    <property type="match status" value="1"/>
</dbReference>
<gene>
    <name evidence="2" type="ORF">RIF25_13475</name>
</gene>
<proteinExistence type="predicted"/>
<evidence type="ECO:0000259" key="1">
    <source>
        <dbReference type="Pfam" id="PF08670"/>
    </source>
</evidence>